<reference evidence="2" key="2">
    <citation type="journal article" date="2021" name="PeerJ">
        <title>Extensive microbial diversity within the chicken gut microbiome revealed by metagenomics and culture.</title>
        <authorList>
            <person name="Gilroy R."/>
            <person name="Ravi A."/>
            <person name="Getino M."/>
            <person name="Pursley I."/>
            <person name="Horton D.L."/>
            <person name="Alikhan N.F."/>
            <person name="Baker D."/>
            <person name="Gharbi K."/>
            <person name="Hall N."/>
            <person name="Watson M."/>
            <person name="Adriaenssens E.M."/>
            <person name="Foster-Nyarko E."/>
            <person name="Jarju S."/>
            <person name="Secka A."/>
            <person name="Antonio M."/>
            <person name="Oren A."/>
            <person name="Chaudhuri R.R."/>
            <person name="La Ragione R."/>
            <person name="Hildebrand F."/>
            <person name="Pallen M.J."/>
        </authorList>
    </citation>
    <scope>NUCLEOTIDE SEQUENCE</scope>
    <source>
        <strain evidence="2">ChiHjej12B11-7776</strain>
    </source>
</reference>
<feature type="transmembrane region" description="Helical" evidence="1">
    <location>
        <begin position="266"/>
        <end position="284"/>
    </location>
</feature>
<keyword evidence="1" id="KW-0812">Transmembrane</keyword>
<dbReference type="Proteomes" id="UP000886852">
    <property type="component" value="Unassembled WGS sequence"/>
</dbReference>
<feature type="transmembrane region" description="Helical" evidence="1">
    <location>
        <begin position="189"/>
        <end position="213"/>
    </location>
</feature>
<comment type="caution">
    <text evidence="2">The sequence shown here is derived from an EMBL/GenBank/DDBJ whole genome shotgun (WGS) entry which is preliminary data.</text>
</comment>
<gene>
    <name evidence="2" type="ORF">IAC72_04045</name>
</gene>
<evidence type="ECO:0000313" key="2">
    <source>
        <dbReference type="EMBL" id="HIU91163.1"/>
    </source>
</evidence>
<evidence type="ECO:0000313" key="3">
    <source>
        <dbReference type="Proteomes" id="UP000886852"/>
    </source>
</evidence>
<organism evidence="2 3">
    <name type="scientific">Candidatus Fimimonas merdipullorum</name>
    <dbReference type="NCBI Taxonomy" id="2840822"/>
    <lineage>
        <taxon>Bacteria</taxon>
        <taxon>Pseudomonadati</taxon>
        <taxon>Myxococcota</taxon>
        <taxon>Myxococcia</taxon>
        <taxon>Myxococcales</taxon>
        <taxon>Cystobacterineae</taxon>
        <taxon>Myxococcaceae</taxon>
        <taxon>Myxococcaceae incertae sedis</taxon>
        <taxon>Candidatus Fimimonas</taxon>
    </lineage>
</organism>
<dbReference type="EMBL" id="DVOC01000067">
    <property type="protein sequence ID" value="HIU91163.1"/>
    <property type="molecule type" value="Genomic_DNA"/>
</dbReference>
<protein>
    <submittedName>
        <fullName evidence="2">Uncharacterized protein</fullName>
    </submittedName>
</protein>
<keyword evidence="1" id="KW-1133">Transmembrane helix</keyword>
<dbReference type="AlphaFoldDB" id="A0A9D1SPP4"/>
<feature type="transmembrane region" description="Helical" evidence="1">
    <location>
        <begin position="103"/>
        <end position="121"/>
    </location>
</feature>
<keyword evidence="1" id="KW-0472">Membrane</keyword>
<accession>A0A9D1SPP4</accession>
<name>A0A9D1SPP4_9BACT</name>
<evidence type="ECO:0000256" key="1">
    <source>
        <dbReference type="SAM" id="Phobius"/>
    </source>
</evidence>
<feature type="transmembrane region" description="Helical" evidence="1">
    <location>
        <begin position="156"/>
        <end position="183"/>
    </location>
</feature>
<feature type="transmembrane region" description="Helical" evidence="1">
    <location>
        <begin position="241"/>
        <end position="260"/>
    </location>
</feature>
<proteinExistence type="predicted"/>
<feature type="transmembrane region" description="Helical" evidence="1">
    <location>
        <begin position="21"/>
        <end position="43"/>
    </location>
</feature>
<reference evidence="2" key="1">
    <citation type="submission" date="2020-10" db="EMBL/GenBank/DDBJ databases">
        <authorList>
            <person name="Gilroy R."/>
        </authorList>
    </citation>
    <scope>NUCLEOTIDE SEQUENCE</scope>
    <source>
        <strain evidence="2">ChiHjej12B11-7776</strain>
    </source>
</reference>
<sequence length="328" mass="37601">MIFNKILSLSAHNWKVMLKALFCQVVILALILALGFLVFGGVLDELVKVVQAGGWGDFISETVISISDGTFSGTAFSGSLAYCIEQTRAAIESIPNMWDRIEWSYISVIVLFLVYRMLVSFSDVPVSFQLYEYMTSNTARPFTWYFVKKFGESCRFVLLQTVISVLLDLLIVTGGVTICLVFVTMLKWWTIIPGILITVFLYSMRQAYCAFWLPSIATENMGIRQSLINGLTVIPKRFWRVFWKTFLIIVVMAAITVVSVVFLDDYVAKLILATVPNLCLFFLLKCVNMAEYFEATERPYFFKTVYVEGTDRYNRRKQRLERKNRGKN</sequence>